<dbReference type="Proteomes" id="UP000799778">
    <property type="component" value="Unassembled WGS sequence"/>
</dbReference>
<dbReference type="SUPFAM" id="SSF53756">
    <property type="entry name" value="UDP-Glycosyltransferase/glycogen phosphorylase"/>
    <property type="match status" value="1"/>
</dbReference>
<feature type="domain" description="Glycosyl transferase family 28 C-terminal" evidence="8">
    <location>
        <begin position="15"/>
        <end position="141"/>
    </location>
</feature>
<accession>A0A6A5Y835</accession>
<evidence type="ECO:0000256" key="2">
    <source>
        <dbReference type="ARBA" id="ARBA00012614"/>
    </source>
</evidence>
<evidence type="ECO:0000256" key="7">
    <source>
        <dbReference type="RuleBase" id="RU362128"/>
    </source>
</evidence>
<name>A0A6A5Y835_9PLEO</name>
<evidence type="ECO:0000256" key="1">
    <source>
        <dbReference type="ARBA" id="ARBA00011198"/>
    </source>
</evidence>
<evidence type="ECO:0000256" key="4">
    <source>
        <dbReference type="ARBA" id="ARBA00024804"/>
    </source>
</evidence>
<dbReference type="InterPro" id="IPR052474">
    <property type="entry name" value="UDP-GlcNAc_transferase"/>
</dbReference>
<protein>
    <recommendedName>
        <fullName evidence="3 7">UDP-N-acetylglucosamine transferase subunit ALG13</fullName>
        <ecNumber evidence="2 7">2.4.1.141</ecNumber>
    </recommendedName>
    <alternativeName>
        <fullName evidence="5 7">Asparagine-linked glycosylation protein 13</fullName>
    </alternativeName>
</protein>
<dbReference type="GO" id="GO:0043541">
    <property type="term" value="C:UDP-N-acetylglucosamine transferase complex"/>
    <property type="evidence" value="ECO:0007669"/>
    <property type="project" value="TreeGrafter"/>
</dbReference>
<evidence type="ECO:0000256" key="3">
    <source>
        <dbReference type="ARBA" id="ARBA00017468"/>
    </source>
</evidence>
<dbReference type="OrthoDB" id="20273at2759"/>
<dbReference type="GO" id="GO:0004577">
    <property type="term" value="F:N-acetylglucosaminyldiphosphodolichol N-acetylglucosaminyltransferase activity"/>
    <property type="evidence" value="ECO:0007669"/>
    <property type="project" value="UniProtKB-EC"/>
</dbReference>
<dbReference type="AlphaFoldDB" id="A0A6A5Y835"/>
<dbReference type="GO" id="GO:0006488">
    <property type="term" value="P:dolichol-linked oligosaccharide biosynthetic process"/>
    <property type="evidence" value="ECO:0007669"/>
    <property type="project" value="TreeGrafter"/>
</dbReference>
<dbReference type="EMBL" id="ML978066">
    <property type="protein sequence ID" value="KAF2020970.1"/>
    <property type="molecule type" value="Genomic_DNA"/>
</dbReference>
<keyword evidence="7" id="KW-0256">Endoplasmic reticulum</keyword>
<comment type="function">
    <text evidence="4 7">Involved in protein N-glycosylation. Essential for the second step of the dolichol-linked oligosaccharide pathway.</text>
</comment>
<keyword evidence="7" id="KW-0328">Glycosyltransferase</keyword>
<comment type="catalytic activity">
    <reaction evidence="6">
        <text>an N-acetyl-alpha-D-glucosaminyl-diphospho-di-trans,poly-cis-dolichol + UDP-N-acetyl-alpha-D-glucosamine = an N,N'-diacetylchitobiosyl-diphospho-di-trans,poly-cis-dolichol + UDP + H(+)</text>
        <dbReference type="Rhea" id="RHEA:23380"/>
        <dbReference type="Rhea" id="RHEA-COMP:19507"/>
        <dbReference type="Rhea" id="RHEA-COMP:19510"/>
        <dbReference type="ChEBI" id="CHEBI:15378"/>
        <dbReference type="ChEBI" id="CHEBI:57269"/>
        <dbReference type="ChEBI" id="CHEBI:57705"/>
        <dbReference type="ChEBI" id="CHEBI:58223"/>
        <dbReference type="ChEBI" id="CHEBI:58427"/>
        <dbReference type="EC" id="2.4.1.141"/>
    </reaction>
</comment>
<evidence type="ECO:0000256" key="5">
    <source>
        <dbReference type="ARBA" id="ARBA00032061"/>
    </source>
</evidence>
<dbReference type="Pfam" id="PF04101">
    <property type="entry name" value="Glyco_tran_28_C"/>
    <property type="match status" value="1"/>
</dbReference>
<sequence>MSEHWAWSEGSAMKVCFVTTGATAPFTALIESVLQTDSIKTLRKLGYTHLLVQYGSARNVFEESLKAAHSEAGDLVIAGIDFDPQGLDKQLKLVSDSKGTIISHAGSGSILAALRYQVPLIVVPNTQLLDNHQSELAIAMDKSGYLIEGQVNNISAALDRSETFRAKMTTFPPITSGKHRETKSFAAIMDETMGFLD</sequence>
<keyword evidence="7 9" id="KW-0808">Transferase</keyword>
<evidence type="ECO:0000313" key="9">
    <source>
        <dbReference type="EMBL" id="KAF2020970.1"/>
    </source>
</evidence>
<dbReference type="InterPro" id="IPR007235">
    <property type="entry name" value="Glyco_trans_28_C"/>
</dbReference>
<dbReference type="PANTHER" id="PTHR47043">
    <property type="entry name" value="UDP-N-ACETYLGLUCOSAMINE TRANSFERASE SUBUNIT ALG13"/>
    <property type="match status" value="1"/>
</dbReference>
<comment type="subcellular location">
    <subcellularLocation>
        <location evidence="7">Endoplasmic reticulum</location>
    </subcellularLocation>
</comment>
<evidence type="ECO:0000259" key="8">
    <source>
        <dbReference type="Pfam" id="PF04101"/>
    </source>
</evidence>
<dbReference type="PANTHER" id="PTHR47043:SF1">
    <property type="entry name" value="UDP-N-ACETYLGLUCOSAMINE TRANSFERASE SUBUNIT ALG13"/>
    <property type="match status" value="1"/>
</dbReference>
<dbReference type="EC" id="2.4.1.141" evidence="2 7"/>
<comment type="subunit">
    <text evidence="1 7">Heterodimer with ALG14 to form a functional enzyme.</text>
</comment>
<organism evidence="9 10">
    <name type="scientific">Aaosphaeria arxii CBS 175.79</name>
    <dbReference type="NCBI Taxonomy" id="1450172"/>
    <lineage>
        <taxon>Eukaryota</taxon>
        <taxon>Fungi</taxon>
        <taxon>Dikarya</taxon>
        <taxon>Ascomycota</taxon>
        <taxon>Pezizomycotina</taxon>
        <taxon>Dothideomycetes</taxon>
        <taxon>Pleosporomycetidae</taxon>
        <taxon>Pleosporales</taxon>
        <taxon>Pleosporales incertae sedis</taxon>
        <taxon>Aaosphaeria</taxon>
    </lineage>
</organism>
<evidence type="ECO:0000313" key="10">
    <source>
        <dbReference type="Proteomes" id="UP000799778"/>
    </source>
</evidence>
<comment type="similarity">
    <text evidence="7">Belongs to the glycosyltransferase 28 family.</text>
</comment>
<evidence type="ECO:0000256" key="6">
    <source>
        <dbReference type="ARBA" id="ARBA00048184"/>
    </source>
</evidence>
<reference evidence="9" key="1">
    <citation type="journal article" date="2020" name="Stud. Mycol.">
        <title>101 Dothideomycetes genomes: a test case for predicting lifestyles and emergence of pathogens.</title>
        <authorList>
            <person name="Haridas S."/>
            <person name="Albert R."/>
            <person name="Binder M."/>
            <person name="Bloem J."/>
            <person name="Labutti K."/>
            <person name="Salamov A."/>
            <person name="Andreopoulos B."/>
            <person name="Baker S."/>
            <person name="Barry K."/>
            <person name="Bills G."/>
            <person name="Bluhm B."/>
            <person name="Cannon C."/>
            <person name="Castanera R."/>
            <person name="Culley D."/>
            <person name="Daum C."/>
            <person name="Ezra D."/>
            <person name="Gonzalez J."/>
            <person name="Henrissat B."/>
            <person name="Kuo A."/>
            <person name="Liang C."/>
            <person name="Lipzen A."/>
            <person name="Lutzoni F."/>
            <person name="Magnuson J."/>
            <person name="Mondo S."/>
            <person name="Nolan M."/>
            <person name="Ohm R."/>
            <person name="Pangilinan J."/>
            <person name="Park H.-J."/>
            <person name="Ramirez L."/>
            <person name="Alfaro M."/>
            <person name="Sun H."/>
            <person name="Tritt A."/>
            <person name="Yoshinaga Y."/>
            <person name="Zwiers L.-H."/>
            <person name="Turgeon B."/>
            <person name="Goodwin S."/>
            <person name="Spatafora J."/>
            <person name="Crous P."/>
            <person name="Grigoriev I."/>
        </authorList>
    </citation>
    <scope>NUCLEOTIDE SEQUENCE</scope>
    <source>
        <strain evidence="9">CBS 175.79</strain>
    </source>
</reference>
<dbReference type="Gene3D" id="3.40.50.2000">
    <property type="entry name" value="Glycogen Phosphorylase B"/>
    <property type="match status" value="1"/>
</dbReference>
<proteinExistence type="inferred from homology"/>
<keyword evidence="10" id="KW-1185">Reference proteome</keyword>
<gene>
    <name evidence="7" type="primary">ALG13</name>
    <name evidence="9" type="ORF">BU24DRAFT_469702</name>
</gene>